<name>A0A8S5P8Z7_9CAUD</name>
<proteinExistence type="predicted"/>
<feature type="compositionally biased region" description="Polar residues" evidence="1">
    <location>
        <begin position="34"/>
        <end position="43"/>
    </location>
</feature>
<reference evidence="2" key="1">
    <citation type="journal article" date="2021" name="Proc. Natl. Acad. Sci. U.S.A.">
        <title>A Catalog of Tens of Thousands of Viruses from Human Metagenomes Reveals Hidden Associations with Chronic Diseases.</title>
        <authorList>
            <person name="Tisza M.J."/>
            <person name="Buck C.B."/>
        </authorList>
    </citation>
    <scope>NUCLEOTIDE SEQUENCE</scope>
    <source>
        <strain evidence="2">Ctrvp54</strain>
    </source>
</reference>
<evidence type="ECO:0000313" key="2">
    <source>
        <dbReference type="EMBL" id="DAE02873.1"/>
    </source>
</evidence>
<protein>
    <submittedName>
        <fullName evidence="2">Uncharacterized protein</fullName>
    </submittedName>
</protein>
<accession>A0A8S5P8Z7</accession>
<evidence type="ECO:0000256" key="1">
    <source>
        <dbReference type="SAM" id="MobiDB-lite"/>
    </source>
</evidence>
<dbReference type="EMBL" id="BK015354">
    <property type="protein sequence ID" value="DAE02873.1"/>
    <property type="molecule type" value="Genomic_DNA"/>
</dbReference>
<feature type="region of interest" description="Disordered" evidence="1">
    <location>
        <begin position="1"/>
        <end position="43"/>
    </location>
</feature>
<organism evidence="2">
    <name type="scientific">Siphoviridae sp. ctrvp54</name>
    <dbReference type="NCBI Taxonomy" id="2825690"/>
    <lineage>
        <taxon>Viruses</taxon>
        <taxon>Duplodnaviria</taxon>
        <taxon>Heunggongvirae</taxon>
        <taxon>Uroviricota</taxon>
        <taxon>Caudoviricetes</taxon>
    </lineage>
</organism>
<sequence>MRIASANSRLIPDKFKRQCANVRQTHKKPPKTLSDGSNDKTLV</sequence>